<dbReference type="PANTHER" id="PTHR12121:SF36">
    <property type="entry name" value="ENDONUCLEASE_EXONUCLEASE_PHOSPHATASE DOMAIN-CONTAINING PROTEIN"/>
    <property type="match status" value="1"/>
</dbReference>
<comment type="caution">
    <text evidence="3">The sequence shown here is derived from an EMBL/GenBank/DDBJ whole genome shotgun (WGS) entry which is preliminary data.</text>
</comment>
<evidence type="ECO:0000256" key="1">
    <source>
        <dbReference type="SAM" id="SignalP"/>
    </source>
</evidence>
<dbReference type="AlphaFoldDB" id="A0AA37Q1J1"/>
<dbReference type="RefSeq" id="WP_284349333.1">
    <property type="nucleotide sequence ID" value="NZ_BRXS01000002.1"/>
</dbReference>
<name>A0AA37Q1J1_9BACT</name>
<sequence>MIHARHAALAALLVVTASVTVAGCASGGARAATATTAAADAAPLRVMTFNLRYDNAGDSGNAWPHRRDWVAGLIRFHEADVVGVQEALQRQLTDLDARLPGFARVGVGRTDGRTRGEFSAILYRADRLEVLDSGTFWLSTTPEVPGSKGWDTAIERVATWARFRDRRTGCRHVHLNTHFDHVGEQARQESARLIRRRLATLAQGLPVVMTGDLNADPRSAPYRILTRDTIADALPPLTDAFLTSRIGHYGPTATWNAFKAIEPEKRIDYVLVSGPITVRTHGILPDSWDGRFPSDHLPVLASLAVACR</sequence>
<evidence type="ECO:0000259" key="2">
    <source>
        <dbReference type="Pfam" id="PF03372"/>
    </source>
</evidence>
<dbReference type="PROSITE" id="PS51257">
    <property type="entry name" value="PROKAR_LIPOPROTEIN"/>
    <property type="match status" value="1"/>
</dbReference>
<keyword evidence="3" id="KW-0540">Nuclease</keyword>
<feature type="domain" description="Endonuclease/exonuclease/phosphatase" evidence="2">
    <location>
        <begin position="47"/>
        <end position="296"/>
    </location>
</feature>
<evidence type="ECO:0000313" key="4">
    <source>
        <dbReference type="Proteomes" id="UP001161325"/>
    </source>
</evidence>
<proteinExistence type="predicted"/>
<dbReference type="Pfam" id="PF03372">
    <property type="entry name" value="Exo_endo_phos"/>
    <property type="match status" value="1"/>
</dbReference>
<protein>
    <submittedName>
        <fullName evidence="3">Endonuclease</fullName>
    </submittedName>
</protein>
<dbReference type="InterPro" id="IPR050410">
    <property type="entry name" value="CCR4/nocturin_mRNA_transcr"/>
</dbReference>
<gene>
    <name evidence="3" type="ORF">rosag_14030</name>
</gene>
<evidence type="ECO:0000313" key="3">
    <source>
        <dbReference type="EMBL" id="GLC24890.1"/>
    </source>
</evidence>
<keyword evidence="4" id="KW-1185">Reference proteome</keyword>
<dbReference type="Gene3D" id="3.60.10.10">
    <property type="entry name" value="Endonuclease/exonuclease/phosphatase"/>
    <property type="match status" value="1"/>
</dbReference>
<dbReference type="InterPro" id="IPR036691">
    <property type="entry name" value="Endo/exonu/phosph_ase_sf"/>
</dbReference>
<dbReference type="CDD" id="cd09083">
    <property type="entry name" value="EEP-1"/>
    <property type="match status" value="1"/>
</dbReference>
<accession>A0AA37Q1J1</accession>
<dbReference type="EMBL" id="BRXS01000002">
    <property type="protein sequence ID" value="GLC24890.1"/>
    <property type="molecule type" value="Genomic_DNA"/>
</dbReference>
<keyword evidence="1" id="KW-0732">Signal</keyword>
<reference evidence="3" key="1">
    <citation type="submission" date="2022-08" db="EMBL/GenBank/DDBJ databases">
        <title>Draft genome sequencing of Roseisolibacter agri AW1220.</title>
        <authorList>
            <person name="Tobiishi Y."/>
            <person name="Tonouchi A."/>
        </authorList>
    </citation>
    <scope>NUCLEOTIDE SEQUENCE</scope>
    <source>
        <strain evidence="3">AW1220</strain>
    </source>
</reference>
<keyword evidence="3" id="KW-0255">Endonuclease</keyword>
<feature type="chain" id="PRO_5041367739" evidence="1">
    <location>
        <begin position="23"/>
        <end position="308"/>
    </location>
</feature>
<organism evidence="3 4">
    <name type="scientific">Roseisolibacter agri</name>
    <dbReference type="NCBI Taxonomy" id="2014610"/>
    <lineage>
        <taxon>Bacteria</taxon>
        <taxon>Pseudomonadati</taxon>
        <taxon>Gemmatimonadota</taxon>
        <taxon>Gemmatimonadia</taxon>
        <taxon>Gemmatimonadales</taxon>
        <taxon>Gemmatimonadaceae</taxon>
        <taxon>Roseisolibacter</taxon>
    </lineage>
</organism>
<dbReference type="GO" id="GO:0004519">
    <property type="term" value="F:endonuclease activity"/>
    <property type="evidence" value="ECO:0007669"/>
    <property type="project" value="UniProtKB-KW"/>
</dbReference>
<keyword evidence="3" id="KW-0378">Hydrolase</keyword>
<dbReference type="GO" id="GO:0000175">
    <property type="term" value="F:3'-5'-RNA exonuclease activity"/>
    <property type="evidence" value="ECO:0007669"/>
    <property type="project" value="TreeGrafter"/>
</dbReference>
<dbReference type="Proteomes" id="UP001161325">
    <property type="component" value="Unassembled WGS sequence"/>
</dbReference>
<dbReference type="SUPFAM" id="SSF56219">
    <property type="entry name" value="DNase I-like"/>
    <property type="match status" value="1"/>
</dbReference>
<dbReference type="InterPro" id="IPR005135">
    <property type="entry name" value="Endo/exonuclease/phosphatase"/>
</dbReference>
<feature type="signal peptide" evidence="1">
    <location>
        <begin position="1"/>
        <end position="22"/>
    </location>
</feature>
<dbReference type="PANTHER" id="PTHR12121">
    <property type="entry name" value="CARBON CATABOLITE REPRESSOR PROTEIN 4"/>
    <property type="match status" value="1"/>
</dbReference>